<dbReference type="Proteomes" id="UP000290560">
    <property type="component" value="Unassembled WGS sequence"/>
</dbReference>
<gene>
    <name evidence="3" type="ORF">BHM03_00033381</name>
</gene>
<accession>A0A445MJ08</accession>
<protein>
    <submittedName>
        <fullName evidence="3">Uncharacterized protein</fullName>
    </submittedName>
</protein>
<dbReference type="PANTHER" id="PTHR10457:SF6">
    <property type="entry name" value="GALACTURONOKINASE"/>
    <property type="match status" value="1"/>
</dbReference>
<reference evidence="3" key="1">
    <citation type="journal article" date="2018" name="Data Brief">
        <title>Genome sequence data from 17 accessions of Ensete ventricosum, a staple food crop for millions in Ethiopia.</title>
        <authorList>
            <person name="Yemataw Z."/>
            <person name="Muzemil S."/>
            <person name="Ambachew D."/>
            <person name="Tripathi L."/>
            <person name="Tesfaye K."/>
            <person name="Chala A."/>
            <person name="Farbos A."/>
            <person name="O'Neill P."/>
            <person name="Moore K."/>
            <person name="Grant M."/>
            <person name="Studholme D.J."/>
        </authorList>
    </citation>
    <scope>NUCLEOTIDE SEQUENCE [LARGE SCALE GENOMIC DNA]</scope>
    <source>
        <tissue evidence="3">Leaf</tissue>
    </source>
</reference>
<dbReference type="Gene3D" id="3.30.230.10">
    <property type="match status" value="1"/>
</dbReference>
<evidence type="ECO:0000313" key="3">
    <source>
        <dbReference type="EMBL" id="RZR74193.1"/>
    </source>
</evidence>
<dbReference type="EMBL" id="KV876147">
    <property type="protein sequence ID" value="RZR74193.1"/>
    <property type="molecule type" value="Genomic_DNA"/>
</dbReference>
<dbReference type="PANTHER" id="PTHR10457">
    <property type="entry name" value="MEVALONATE KINASE/GALACTOKINASE"/>
    <property type="match status" value="1"/>
</dbReference>
<keyword evidence="1" id="KW-0547">Nucleotide-binding</keyword>
<dbReference type="GO" id="GO:0005829">
    <property type="term" value="C:cytosol"/>
    <property type="evidence" value="ECO:0007669"/>
    <property type="project" value="TreeGrafter"/>
</dbReference>
<feature type="non-terminal residue" evidence="3">
    <location>
        <position position="1"/>
    </location>
</feature>
<dbReference type="GO" id="GO:0006012">
    <property type="term" value="P:galactose metabolic process"/>
    <property type="evidence" value="ECO:0007669"/>
    <property type="project" value="TreeGrafter"/>
</dbReference>
<organism evidence="3">
    <name type="scientific">Ensete ventricosum</name>
    <name type="common">Abyssinian banana</name>
    <name type="synonym">Musa ensete</name>
    <dbReference type="NCBI Taxonomy" id="4639"/>
    <lineage>
        <taxon>Eukaryota</taxon>
        <taxon>Viridiplantae</taxon>
        <taxon>Streptophyta</taxon>
        <taxon>Embryophyta</taxon>
        <taxon>Tracheophyta</taxon>
        <taxon>Spermatophyta</taxon>
        <taxon>Magnoliopsida</taxon>
        <taxon>Liliopsida</taxon>
        <taxon>Zingiberales</taxon>
        <taxon>Musaceae</taxon>
        <taxon>Ensete</taxon>
    </lineage>
</organism>
<dbReference type="InterPro" id="IPR014721">
    <property type="entry name" value="Ribsml_uS5_D2-typ_fold_subgr"/>
</dbReference>
<name>A0A445MJ08_ENSVE</name>
<evidence type="ECO:0000256" key="1">
    <source>
        <dbReference type="ARBA" id="ARBA00022741"/>
    </source>
</evidence>
<dbReference type="AlphaFoldDB" id="A0A445MJ08"/>
<keyword evidence="2" id="KW-0067">ATP-binding</keyword>
<evidence type="ECO:0000256" key="2">
    <source>
        <dbReference type="ARBA" id="ARBA00022840"/>
    </source>
</evidence>
<sequence length="117" mass="13335">LCWPHSMALNSMGQTAKFESMITVLVIENEYLHLKNGILDQSAILLSKYGYLTWMDCKTREYDIANFSELQKCQQSVGQATYKILLAFSGLKEPLMRNSGYNTRVSECREAAETLLE</sequence>
<proteinExistence type="predicted"/>
<dbReference type="GO" id="GO:0005524">
    <property type="term" value="F:ATP binding"/>
    <property type="evidence" value="ECO:0007669"/>
    <property type="project" value="UniProtKB-KW"/>
</dbReference>